<dbReference type="VEuPathDB" id="TriTrypDB:Tb927.10.13190"/>
<evidence type="ECO:0000256" key="5">
    <source>
        <dbReference type="ARBA" id="ARBA00022737"/>
    </source>
</evidence>
<keyword evidence="5" id="KW-0677">Repeat</keyword>
<accession>Q19R41</accession>
<dbReference type="Pfam" id="PF00400">
    <property type="entry name" value="WD40"/>
    <property type="match status" value="2"/>
</dbReference>
<feature type="signal peptide" evidence="12">
    <location>
        <begin position="1"/>
        <end position="22"/>
    </location>
</feature>
<reference evidence="13" key="1">
    <citation type="submission" date="2006-04" db="EMBL/GenBank/DDBJ databases">
        <title>Arp2/3 complex subunits (t.cruzil.majort.brucei).</title>
        <authorList>
            <person name="De Melo L.D.B."/>
        </authorList>
    </citation>
    <scope>NUCLEOTIDE SEQUENCE</scope>
    <source>
        <strain evidence="13">TREU927</strain>
    </source>
</reference>
<sequence>MCFSEQWRSLALFPCGLYRCLMLLTNLSIPAPPVVPVFFLRIGPVTPQGLPAFPSVEEGSSNRNRRGGGVTRASPRDCSVCAPSMRPQKEKNTVLGAPVVAFSFNRDFSEAIFSPNNHQLVIVRCDDISDCSTWGVEATLEQHDQSVSATAWHGTTGKILSCAHDRMAYVWYRDSKEKWKPQMVLLDVGVKRGLTCCAWNFSGSKIYVGSADANIAVGRFECSEQWWICRLLTGHTSTVTALAPHPSDDALLASGGADGNLLLVSTYMKKLDTTKSRPFGYVYFEKKFSAWVHAVTWTPSGQRLAVSTHDSRVSVLDVVYSEIVEGGKEAVTLHTINMTILPLRALAFIDEDQLVGGGFDYYPVIFALEEERGWRMTGKWVVAHAKEIVTTQQLARAKFEGDARVGRVNMFEEERSRHKNTINFVCCLTALNPRPGAAEKLSDTERPLFATAGLDGRVEVWARKDVTKL</sequence>
<dbReference type="GO" id="GO:0051015">
    <property type="term" value="F:actin filament binding"/>
    <property type="evidence" value="ECO:0007669"/>
    <property type="project" value="TreeGrafter"/>
</dbReference>
<evidence type="ECO:0000256" key="8">
    <source>
        <dbReference type="ARBA" id="ARBA00041244"/>
    </source>
</evidence>
<dbReference type="InterPro" id="IPR036322">
    <property type="entry name" value="WD40_repeat_dom_sf"/>
</dbReference>
<evidence type="ECO:0000256" key="12">
    <source>
        <dbReference type="SAM" id="SignalP"/>
    </source>
</evidence>
<gene>
    <name evidence="13" type="primary">ARPC1</name>
</gene>
<dbReference type="InterPro" id="IPR017383">
    <property type="entry name" value="ARPC1"/>
</dbReference>
<dbReference type="HOGENOM" id="CLU_583334_0_0_1"/>
<proteinExistence type="inferred from homology"/>
<dbReference type="PANTHER" id="PTHR10709:SF2">
    <property type="entry name" value="ACTIN-RELATED PROTEIN 2_3 COMPLEX SUBUNIT"/>
    <property type="match status" value="1"/>
</dbReference>
<organism evidence="13">
    <name type="scientific">Trypanosoma brucei</name>
    <dbReference type="NCBI Taxonomy" id="5691"/>
    <lineage>
        <taxon>Eukaryota</taxon>
        <taxon>Discoba</taxon>
        <taxon>Euglenozoa</taxon>
        <taxon>Kinetoplastea</taxon>
        <taxon>Metakinetoplastina</taxon>
        <taxon>Trypanosomatida</taxon>
        <taxon>Trypanosomatidae</taxon>
        <taxon>Trypanosoma</taxon>
    </lineage>
</organism>
<evidence type="ECO:0000256" key="4">
    <source>
        <dbReference type="ARBA" id="ARBA00022574"/>
    </source>
</evidence>
<keyword evidence="3" id="KW-0963">Cytoplasm</keyword>
<evidence type="ECO:0000256" key="10">
    <source>
        <dbReference type="PROSITE-ProRule" id="PRU00221"/>
    </source>
</evidence>
<dbReference type="GO" id="GO:0005885">
    <property type="term" value="C:Arp2/3 protein complex"/>
    <property type="evidence" value="ECO:0007669"/>
    <property type="project" value="InterPro"/>
</dbReference>
<evidence type="ECO:0000256" key="9">
    <source>
        <dbReference type="ARBA" id="ARBA00041789"/>
    </source>
</evidence>
<keyword evidence="4 10" id="KW-0853">WD repeat</keyword>
<evidence type="ECO:0000256" key="6">
    <source>
        <dbReference type="ARBA" id="ARBA00023203"/>
    </source>
</evidence>
<evidence type="ECO:0000256" key="3">
    <source>
        <dbReference type="ARBA" id="ARBA00022490"/>
    </source>
</evidence>
<dbReference type="InterPro" id="IPR001680">
    <property type="entry name" value="WD40_rpt"/>
</dbReference>
<dbReference type="PROSITE" id="PS50082">
    <property type="entry name" value="WD_REPEATS_2"/>
    <property type="match status" value="1"/>
</dbReference>
<dbReference type="PANTHER" id="PTHR10709">
    <property type="entry name" value="ACTIN-RELATED PROTEIN 2/3 COMPLEX SUBUNIT 1"/>
    <property type="match status" value="1"/>
</dbReference>
<feature type="chain" id="PRO_5004187359" description="Arp2/3 complex 41 kDa subunit" evidence="12">
    <location>
        <begin position="23"/>
        <end position="469"/>
    </location>
</feature>
<dbReference type="SUPFAM" id="SSF50978">
    <property type="entry name" value="WD40 repeat-like"/>
    <property type="match status" value="1"/>
</dbReference>
<comment type="similarity">
    <text evidence="2">Belongs to the WD repeat ARPC1 family.</text>
</comment>
<keyword evidence="7" id="KW-0206">Cytoskeleton</keyword>
<feature type="repeat" description="WD" evidence="10">
    <location>
        <begin position="140"/>
        <end position="171"/>
    </location>
</feature>
<dbReference type="VEuPathDB" id="TriTrypDB:Tbg972.10.15950"/>
<evidence type="ECO:0000256" key="1">
    <source>
        <dbReference type="ARBA" id="ARBA00004245"/>
    </source>
</evidence>
<dbReference type="InterPro" id="IPR015943">
    <property type="entry name" value="WD40/YVTN_repeat-like_dom_sf"/>
</dbReference>
<evidence type="ECO:0000256" key="7">
    <source>
        <dbReference type="ARBA" id="ARBA00023212"/>
    </source>
</evidence>
<evidence type="ECO:0000256" key="2">
    <source>
        <dbReference type="ARBA" id="ARBA00006260"/>
    </source>
</evidence>
<dbReference type="AlphaFoldDB" id="Q19R41"/>
<dbReference type="VEuPathDB" id="TriTrypDB:Tb1125.10.13190"/>
<comment type="subcellular location">
    <subcellularLocation>
        <location evidence="1">Cytoplasm</location>
        <location evidence="1">Cytoskeleton</location>
    </subcellularLocation>
</comment>
<dbReference type="VEuPathDB" id="TriTrypDB:Tb427_100139000"/>
<dbReference type="GO" id="GO:0034314">
    <property type="term" value="P:Arp2/3 complex-mediated actin nucleation"/>
    <property type="evidence" value="ECO:0007669"/>
    <property type="project" value="InterPro"/>
</dbReference>
<evidence type="ECO:0000256" key="11">
    <source>
        <dbReference type="SAM" id="MobiDB-lite"/>
    </source>
</evidence>
<dbReference type="EMBL" id="DQ493628">
    <property type="protein sequence ID" value="ABF58731.1"/>
    <property type="molecule type" value="Genomic_DNA"/>
</dbReference>
<name>Q19R41_9TRYP</name>
<dbReference type="Gene3D" id="2.130.10.10">
    <property type="entry name" value="YVTN repeat-like/Quinoprotein amine dehydrogenase"/>
    <property type="match status" value="1"/>
</dbReference>
<dbReference type="SMART" id="SM00320">
    <property type="entry name" value="WD40"/>
    <property type="match status" value="5"/>
</dbReference>
<keyword evidence="12" id="KW-0732">Signal</keyword>
<evidence type="ECO:0000313" key="13">
    <source>
        <dbReference type="EMBL" id="ABF58731.1"/>
    </source>
</evidence>
<feature type="region of interest" description="Disordered" evidence="11">
    <location>
        <begin position="53"/>
        <end position="75"/>
    </location>
</feature>
<keyword evidence="6" id="KW-0009">Actin-binding</keyword>
<protein>
    <recommendedName>
        <fullName evidence="8">Arp2/3 complex 41 kDa subunit</fullName>
    </recommendedName>
    <alternativeName>
        <fullName evidence="9">p41-ARC</fullName>
    </alternativeName>
</protein>